<gene>
    <name evidence="2" type="ORF">SAMN04488508_101382</name>
</gene>
<dbReference type="RefSeq" id="WP_084549355.1">
    <property type="nucleotide sequence ID" value="NZ_FQYP01000001.1"/>
</dbReference>
<evidence type="ECO:0000313" key="2">
    <source>
        <dbReference type="EMBL" id="SHI37880.1"/>
    </source>
</evidence>
<proteinExistence type="predicted"/>
<dbReference type="OrthoDB" id="933657at2"/>
<keyword evidence="1" id="KW-0472">Membrane</keyword>
<feature type="transmembrane region" description="Helical" evidence="1">
    <location>
        <begin position="12"/>
        <end position="31"/>
    </location>
</feature>
<dbReference type="STRING" id="570521.SAMN04488508_101382"/>
<reference evidence="3" key="1">
    <citation type="submission" date="2016-11" db="EMBL/GenBank/DDBJ databases">
        <authorList>
            <person name="Varghese N."/>
            <person name="Submissions S."/>
        </authorList>
    </citation>
    <scope>NUCLEOTIDE SEQUENCE [LARGE SCALE GENOMIC DNA]</scope>
    <source>
        <strain evidence="3">DSM 22623</strain>
    </source>
</reference>
<organism evidence="2 3">
    <name type="scientific">Aquimarina spongiae</name>
    <dbReference type="NCBI Taxonomy" id="570521"/>
    <lineage>
        <taxon>Bacteria</taxon>
        <taxon>Pseudomonadati</taxon>
        <taxon>Bacteroidota</taxon>
        <taxon>Flavobacteriia</taxon>
        <taxon>Flavobacteriales</taxon>
        <taxon>Flavobacteriaceae</taxon>
        <taxon>Aquimarina</taxon>
    </lineage>
</organism>
<protein>
    <submittedName>
        <fullName evidence="2">Uncharacterized protein</fullName>
    </submittedName>
</protein>
<dbReference type="EMBL" id="FQYP01000001">
    <property type="protein sequence ID" value="SHI37880.1"/>
    <property type="molecule type" value="Genomic_DNA"/>
</dbReference>
<keyword evidence="1" id="KW-1133">Transmembrane helix</keyword>
<dbReference type="AlphaFoldDB" id="A0A1M6AN02"/>
<sequence length="240" mass="27318">MRKKLFKLLKILVLSSIALIIITAATLYFSLHHKLPEGKSGPEADELALKIQKAVKHDAYLNTDFIQWSFRNKHHYLWNKSNGTVEVQWDDHKVALDLTQPDNSKVYTEAKVITDNAQKQELIHKALAFFNNDSFWVVAPHKLFDHGVTRKIVNLDDGSEALFVTYQSGGTTPGDSYLWKVDENYLPTSYQMWVSILPIGGVEATWTGWTNTESGAYLSQKHRLAGFEIPISNLRAWNSK</sequence>
<name>A0A1M6AN02_9FLAO</name>
<accession>A0A1M6AN02</accession>
<keyword evidence="3" id="KW-1185">Reference proteome</keyword>
<dbReference type="Proteomes" id="UP000184432">
    <property type="component" value="Unassembled WGS sequence"/>
</dbReference>
<evidence type="ECO:0000313" key="3">
    <source>
        <dbReference type="Proteomes" id="UP000184432"/>
    </source>
</evidence>
<evidence type="ECO:0000256" key="1">
    <source>
        <dbReference type="SAM" id="Phobius"/>
    </source>
</evidence>
<keyword evidence="1" id="KW-0812">Transmembrane</keyword>